<reference evidence="6 7" key="1">
    <citation type="journal article" date="2021" name="Elife">
        <title>Chloroplast acquisition without the gene transfer in kleptoplastic sea slugs, Plakobranchus ocellatus.</title>
        <authorList>
            <person name="Maeda T."/>
            <person name="Takahashi S."/>
            <person name="Yoshida T."/>
            <person name="Shimamura S."/>
            <person name="Takaki Y."/>
            <person name="Nagai Y."/>
            <person name="Toyoda A."/>
            <person name="Suzuki Y."/>
            <person name="Arimoto A."/>
            <person name="Ishii H."/>
            <person name="Satoh N."/>
            <person name="Nishiyama T."/>
            <person name="Hasebe M."/>
            <person name="Maruyama T."/>
            <person name="Minagawa J."/>
            <person name="Obokata J."/>
            <person name="Shigenobu S."/>
        </authorList>
    </citation>
    <scope>NUCLEOTIDE SEQUENCE [LARGE SCALE GENOMIC DNA]</scope>
</reference>
<feature type="region of interest" description="Disordered" evidence="2">
    <location>
        <begin position="718"/>
        <end position="769"/>
    </location>
</feature>
<evidence type="ECO:0000313" key="7">
    <source>
        <dbReference type="Proteomes" id="UP000762676"/>
    </source>
</evidence>
<sequence length="815" mass="89534">MLVRCAFLLLLSEHCIFSWSDGSPLKWKLNWNVNEPNDYGGNEACVEMAVRNGRWNDRHCAVRQGYVCEQPAPGTTRPPSTASSPSPGTSDNDRPSAHWGCPKGFHKLADKCYGVFGAENEVSRLSWAQANVACGKMGVSAASSGLASITSAVENAFVTTLLREHQVSSWLGLQRAPDGQYRWWDNQDLTFQHWNRDEPNMPTGQTSCVYMYGPAPVAGKWNDVDCHESAAYVCQVAPDSKFPEEFKPPSSRCSSLGGFELYGDSCLKLSKTPAMWPEAETECLSVMSSLVSVMNAFDQAKVFLYSQQIQSELWLGLSDDTIPGSFLWSSGYPVTFTPWASGQPTKRSCVYMNMDGEFESAACSQSRPFVCRSENEPPQASPTPPGGYCTDLQIFGKLSNVTEVGSVCYYYVPHALSQAEASRVCHKLGGTLAAIHDHNLRKLGLSTKVWIGMSKDMKGTYYWLDGSPVNFINWALGYPNNKDPENACVVMATDGTWFNQYCATRLPFLCAVTKAYPNEALSLPPAKWTPPQFVKPTTLKQKIPTLTIPTLKQSTTVSDIKTSKLPSHGNPGNPTTTGPFASWKTSYSKSTKSNRQENTSNAFPDGGNDKLINGFTSKSAVKPTRAVHPDESGRLKTGDKAAIALGVIVAVLISILVTFVFLRYRSNNGLTFFRRSVLRRELSRAKNFENSLYEATRKDTLTARERVETLTVETLSFEGPGLWPEEKDSSSSSCSQSGKSQPPRPNLSLGDLGHQDLESDSDTPNGVLCVSSESFENKELANGTHNHPFVFTDEATATQMDVLPLQKPDMLESQA</sequence>
<evidence type="ECO:0000256" key="4">
    <source>
        <dbReference type="SAM" id="SignalP"/>
    </source>
</evidence>
<keyword evidence="3" id="KW-0472">Membrane</keyword>
<comment type="caution">
    <text evidence="6">The sequence shown here is derived from an EMBL/GenBank/DDBJ whole genome shotgun (WGS) entry which is preliminary data.</text>
</comment>
<dbReference type="Gene3D" id="3.10.100.10">
    <property type="entry name" value="Mannose-Binding Protein A, subunit A"/>
    <property type="match status" value="4"/>
</dbReference>
<evidence type="ECO:0000256" key="2">
    <source>
        <dbReference type="SAM" id="MobiDB-lite"/>
    </source>
</evidence>
<keyword evidence="3" id="KW-0812">Transmembrane</keyword>
<feature type="domain" description="C-type lectin" evidence="5">
    <location>
        <begin position="108"/>
        <end position="235"/>
    </location>
</feature>
<dbReference type="AlphaFoldDB" id="A0AAV4IED8"/>
<evidence type="ECO:0000256" key="1">
    <source>
        <dbReference type="ARBA" id="ARBA00023157"/>
    </source>
</evidence>
<feature type="region of interest" description="Disordered" evidence="2">
    <location>
        <begin position="559"/>
        <end position="609"/>
    </location>
</feature>
<dbReference type="InterPro" id="IPR016187">
    <property type="entry name" value="CTDL_fold"/>
</dbReference>
<dbReference type="InterPro" id="IPR016186">
    <property type="entry name" value="C-type_lectin-like/link_sf"/>
</dbReference>
<organism evidence="6 7">
    <name type="scientific">Elysia marginata</name>
    <dbReference type="NCBI Taxonomy" id="1093978"/>
    <lineage>
        <taxon>Eukaryota</taxon>
        <taxon>Metazoa</taxon>
        <taxon>Spiralia</taxon>
        <taxon>Lophotrochozoa</taxon>
        <taxon>Mollusca</taxon>
        <taxon>Gastropoda</taxon>
        <taxon>Heterobranchia</taxon>
        <taxon>Euthyneura</taxon>
        <taxon>Panpulmonata</taxon>
        <taxon>Sacoglossa</taxon>
        <taxon>Placobranchoidea</taxon>
        <taxon>Plakobranchidae</taxon>
        <taxon>Elysia</taxon>
    </lineage>
</organism>
<evidence type="ECO:0000259" key="5">
    <source>
        <dbReference type="PROSITE" id="PS50041"/>
    </source>
</evidence>
<dbReference type="EMBL" id="BMAT01009612">
    <property type="protein sequence ID" value="GFS09744.1"/>
    <property type="molecule type" value="Genomic_DNA"/>
</dbReference>
<dbReference type="SUPFAM" id="SSF56436">
    <property type="entry name" value="C-type lectin-like"/>
    <property type="match status" value="4"/>
</dbReference>
<protein>
    <submittedName>
        <fullName evidence="6">Macrophage mannose receptor 1</fullName>
    </submittedName>
</protein>
<dbReference type="PANTHER" id="PTHR22803">
    <property type="entry name" value="MANNOSE, PHOSPHOLIPASE, LECTIN RECEPTOR RELATED"/>
    <property type="match status" value="1"/>
</dbReference>
<feature type="domain" description="C-type lectin" evidence="5">
    <location>
        <begin position="262"/>
        <end position="372"/>
    </location>
</feature>
<dbReference type="PROSITE" id="PS50041">
    <property type="entry name" value="C_TYPE_LECTIN_2"/>
    <property type="match status" value="4"/>
</dbReference>
<name>A0AAV4IED8_9GAST</name>
<feature type="compositionally biased region" description="Low complexity" evidence="2">
    <location>
        <begin position="71"/>
        <end position="90"/>
    </location>
</feature>
<dbReference type="InterPro" id="IPR018378">
    <property type="entry name" value="C-type_lectin_CS"/>
</dbReference>
<dbReference type="SMART" id="SM00034">
    <property type="entry name" value="CLECT"/>
    <property type="match status" value="3"/>
</dbReference>
<evidence type="ECO:0000256" key="3">
    <source>
        <dbReference type="SAM" id="Phobius"/>
    </source>
</evidence>
<keyword evidence="4" id="KW-0732">Signal</keyword>
<proteinExistence type="predicted"/>
<keyword evidence="7" id="KW-1185">Reference proteome</keyword>
<dbReference type="Pfam" id="PF00059">
    <property type="entry name" value="Lectin_C"/>
    <property type="match status" value="4"/>
</dbReference>
<feature type="compositionally biased region" description="Polar residues" evidence="2">
    <location>
        <begin position="570"/>
        <end position="579"/>
    </location>
</feature>
<feature type="signal peptide" evidence="4">
    <location>
        <begin position="1"/>
        <end position="20"/>
    </location>
</feature>
<feature type="chain" id="PRO_5043932456" evidence="4">
    <location>
        <begin position="21"/>
        <end position="815"/>
    </location>
</feature>
<evidence type="ECO:0000313" key="6">
    <source>
        <dbReference type="EMBL" id="GFS09744.1"/>
    </source>
</evidence>
<dbReference type="InterPro" id="IPR001304">
    <property type="entry name" value="C-type_lectin-like"/>
</dbReference>
<feature type="compositionally biased region" description="Low complexity" evidence="2">
    <location>
        <begin position="582"/>
        <end position="593"/>
    </location>
</feature>
<keyword evidence="3" id="KW-1133">Transmembrane helix</keyword>
<feature type="domain" description="C-type lectin" evidence="5">
    <location>
        <begin position="404"/>
        <end position="511"/>
    </location>
</feature>
<gene>
    <name evidence="6" type="ORF">ElyMa_004790400</name>
</gene>
<feature type="compositionally biased region" description="Low complexity" evidence="2">
    <location>
        <begin position="730"/>
        <end position="740"/>
    </location>
</feature>
<keyword evidence="6" id="KW-0675">Receptor</keyword>
<dbReference type="CDD" id="cd00037">
    <property type="entry name" value="CLECT"/>
    <property type="match status" value="3"/>
</dbReference>
<dbReference type="InterPro" id="IPR050111">
    <property type="entry name" value="C-type_lectin/snaclec_domain"/>
</dbReference>
<feature type="transmembrane region" description="Helical" evidence="3">
    <location>
        <begin position="641"/>
        <end position="664"/>
    </location>
</feature>
<dbReference type="PROSITE" id="PS00615">
    <property type="entry name" value="C_TYPE_LECTIN_1"/>
    <property type="match status" value="3"/>
</dbReference>
<accession>A0AAV4IED8</accession>
<feature type="region of interest" description="Disordered" evidence="2">
    <location>
        <begin position="71"/>
        <end position="96"/>
    </location>
</feature>
<keyword evidence="1" id="KW-1015">Disulfide bond</keyword>
<feature type="domain" description="C-type lectin" evidence="5">
    <location>
        <begin position="17"/>
        <end position="69"/>
    </location>
</feature>
<dbReference type="Proteomes" id="UP000762676">
    <property type="component" value="Unassembled WGS sequence"/>
</dbReference>